<sequence length="131" mass="14099">MTDNVNSLAVTLSLSATIPAETTFSASSSDFAQAQYNLSEGRSRSTGCDDEGLLCLDAVDELLTIPVVERPSVNIEPPPEKTCASVAEAISPIHQWAKDHGFNFGSVDWIATEQGSPNVRNTLLMRSENDQ</sequence>
<dbReference type="Proteomes" id="UP000602510">
    <property type="component" value="Unassembled WGS sequence"/>
</dbReference>
<evidence type="ECO:0000313" key="1">
    <source>
        <dbReference type="EMBL" id="KAF4042736.1"/>
    </source>
</evidence>
<gene>
    <name evidence="1" type="ORF">GN244_ATG05042</name>
</gene>
<comment type="caution">
    <text evidence="1">The sequence shown here is derived from an EMBL/GenBank/DDBJ whole genome shotgun (WGS) entry which is preliminary data.</text>
</comment>
<keyword evidence="2" id="KW-1185">Reference proteome</keyword>
<dbReference type="EMBL" id="WSZM01000097">
    <property type="protein sequence ID" value="KAF4042736.1"/>
    <property type="molecule type" value="Genomic_DNA"/>
</dbReference>
<organism evidence="1 2">
    <name type="scientific">Phytophthora infestans</name>
    <name type="common">Potato late blight agent</name>
    <name type="synonym">Botrytis infestans</name>
    <dbReference type="NCBI Taxonomy" id="4787"/>
    <lineage>
        <taxon>Eukaryota</taxon>
        <taxon>Sar</taxon>
        <taxon>Stramenopiles</taxon>
        <taxon>Oomycota</taxon>
        <taxon>Peronosporomycetes</taxon>
        <taxon>Peronosporales</taxon>
        <taxon>Peronosporaceae</taxon>
        <taxon>Phytophthora</taxon>
    </lineage>
</organism>
<reference evidence="1" key="1">
    <citation type="submission" date="2020-04" db="EMBL/GenBank/DDBJ databases">
        <title>Hybrid Assembly of Korean Phytophthora infestans isolates.</title>
        <authorList>
            <person name="Prokchorchik M."/>
            <person name="Lee Y."/>
            <person name="Seo J."/>
            <person name="Cho J.-H."/>
            <person name="Park Y.-E."/>
            <person name="Jang D.-C."/>
            <person name="Im J.-S."/>
            <person name="Choi J.-G."/>
            <person name="Park H.-J."/>
            <person name="Lee G.-B."/>
            <person name="Lee Y.-G."/>
            <person name="Hong S.-Y."/>
            <person name="Cho K."/>
            <person name="Sohn K.H."/>
        </authorList>
    </citation>
    <scope>NUCLEOTIDE SEQUENCE</scope>
    <source>
        <strain evidence="1">KR_1_A1</strain>
    </source>
</reference>
<proteinExistence type="predicted"/>
<name>A0A833SLK1_PHYIN</name>
<dbReference type="AlphaFoldDB" id="A0A833SLK1"/>
<protein>
    <submittedName>
        <fullName evidence="1">Uncharacterized protein</fullName>
    </submittedName>
</protein>
<accession>A0A833SLK1</accession>
<evidence type="ECO:0000313" key="2">
    <source>
        <dbReference type="Proteomes" id="UP000602510"/>
    </source>
</evidence>